<dbReference type="PANTHER" id="PTHR42920">
    <property type="entry name" value="OS03G0707200 PROTEIN-RELATED"/>
    <property type="match status" value="1"/>
</dbReference>
<feature type="transmembrane region" description="Helical" evidence="6">
    <location>
        <begin position="37"/>
        <end position="57"/>
    </location>
</feature>
<dbReference type="AlphaFoldDB" id="A0A220VH63"/>
<dbReference type="InterPro" id="IPR051258">
    <property type="entry name" value="Diverse_Substrate_Transporter"/>
</dbReference>
<dbReference type="OrthoDB" id="8370318at2"/>
<feature type="domain" description="EamA" evidence="7">
    <location>
        <begin position="7"/>
        <end position="136"/>
    </location>
</feature>
<dbReference type="InterPro" id="IPR037185">
    <property type="entry name" value="EmrE-like"/>
</dbReference>
<evidence type="ECO:0000256" key="5">
    <source>
        <dbReference type="ARBA" id="ARBA00023136"/>
    </source>
</evidence>
<dbReference type="SUPFAM" id="SSF103481">
    <property type="entry name" value="Multidrug resistance efflux transporter EmrE"/>
    <property type="match status" value="2"/>
</dbReference>
<evidence type="ECO:0000256" key="2">
    <source>
        <dbReference type="ARBA" id="ARBA00022475"/>
    </source>
</evidence>
<comment type="subcellular location">
    <subcellularLocation>
        <location evidence="1">Cell membrane</location>
        <topology evidence="1">Multi-pass membrane protein</topology>
    </subcellularLocation>
</comment>
<evidence type="ECO:0000313" key="9">
    <source>
        <dbReference type="Proteomes" id="UP000242175"/>
    </source>
</evidence>
<feature type="transmembrane region" description="Helical" evidence="6">
    <location>
        <begin position="202"/>
        <end position="225"/>
    </location>
</feature>
<protein>
    <recommendedName>
        <fullName evidence="7">EamA domain-containing protein</fullName>
    </recommendedName>
</protein>
<feature type="domain" description="EamA" evidence="7">
    <location>
        <begin position="145"/>
        <end position="276"/>
    </location>
</feature>
<feature type="transmembrane region" description="Helical" evidence="6">
    <location>
        <begin position="178"/>
        <end position="196"/>
    </location>
</feature>
<evidence type="ECO:0000256" key="3">
    <source>
        <dbReference type="ARBA" id="ARBA00022692"/>
    </source>
</evidence>
<dbReference type="GO" id="GO:0005886">
    <property type="term" value="C:plasma membrane"/>
    <property type="evidence" value="ECO:0007669"/>
    <property type="project" value="UniProtKB-SubCell"/>
</dbReference>
<evidence type="ECO:0000256" key="1">
    <source>
        <dbReference type="ARBA" id="ARBA00004651"/>
    </source>
</evidence>
<keyword evidence="3 6" id="KW-0812">Transmembrane</keyword>
<feature type="transmembrane region" description="Helical" evidence="6">
    <location>
        <begin position="263"/>
        <end position="285"/>
    </location>
</feature>
<feature type="transmembrane region" description="Helical" evidence="6">
    <location>
        <begin position="237"/>
        <end position="257"/>
    </location>
</feature>
<accession>A0A220VH63</accession>
<keyword evidence="4 6" id="KW-1133">Transmembrane helix</keyword>
<evidence type="ECO:0000256" key="4">
    <source>
        <dbReference type="ARBA" id="ARBA00022989"/>
    </source>
</evidence>
<evidence type="ECO:0000259" key="7">
    <source>
        <dbReference type="Pfam" id="PF00892"/>
    </source>
</evidence>
<feature type="transmembrane region" description="Helical" evidence="6">
    <location>
        <begin position="7"/>
        <end position="25"/>
    </location>
</feature>
<evidence type="ECO:0000256" key="6">
    <source>
        <dbReference type="SAM" id="Phobius"/>
    </source>
</evidence>
<sequence>MSKRIRAELVLILVTILWGVSFPIIEMSVKSIASNQLVFWRFLVSAVFLLPFVMHLLNKTNRTLLFFSGILGTINFISYFTQTMGLETISSGRSAFITGSSVLLVPFLAPLFKLNKPQMLDYVSVIIGLTGLYILTGTSLKFGQGDFLTFICAISCAFEIIIAQIASERKFNNKLLTFYQITFTIPFCLLIPSPIITSNLFIAQNMIFIFILAVCNTVLVLYLRFKYQKDTTAHRAALIFILEPVFAVLAAYLILGSKITPEMILGGLIILVAILIPDLCGYLSFKRLSKS</sequence>
<feature type="transmembrane region" description="Helical" evidence="6">
    <location>
        <begin position="64"/>
        <end position="82"/>
    </location>
</feature>
<feature type="transmembrane region" description="Helical" evidence="6">
    <location>
        <begin position="119"/>
        <end position="135"/>
    </location>
</feature>
<feature type="transmembrane region" description="Helical" evidence="6">
    <location>
        <begin position="94"/>
        <end position="112"/>
    </location>
</feature>
<keyword evidence="5 6" id="KW-0472">Membrane</keyword>
<gene>
    <name evidence="8" type="ORF">CF386_11135</name>
</gene>
<dbReference type="PANTHER" id="PTHR42920:SF5">
    <property type="entry name" value="EAMA DOMAIN-CONTAINING PROTEIN"/>
    <property type="match status" value="1"/>
</dbReference>
<dbReference type="EMBL" id="CP022356">
    <property type="protein sequence ID" value="ASK79600.1"/>
    <property type="molecule type" value="Genomic_DNA"/>
</dbReference>
<dbReference type="Proteomes" id="UP000242175">
    <property type="component" value="Chromosome small"/>
</dbReference>
<dbReference type="KEGG" id="pmai:CF386_11135"/>
<name>A0A220VH63_9GAMM</name>
<reference evidence="8 9" key="1">
    <citation type="journal article" date="2016" name="Int. J. Syst. Evol. Microbiol.">
        <title>Paraphotobacterium marinum gen. nov., sp. nov., a member of the family Vibrionaceae, isolated from surface seawater.</title>
        <authorList>
            <person name="Huang Z."/>
            <person name="Dong C."/>
            <person name="Shao Z."/>
        </authorList>
    </citation>
    <scope>NUCLEOTIDE SEQUENCE [LARGE SCALE GENOMIC DNA]</scope>
    <source>
        <strain evidence="8 9">NSCS20N07D</strain>
    </source>
</reference>
<dbReference type="RefSeq" id="WP_089074508.1">
    <property type="nucleotide sequence ID" value="NZ_CBCSAM010000008.1"/>
</dbReference>
<evidence type="ECO:0000313" key="8">
    <source>
        <dbReference type="EMBL" id="ASK79600.1"/>
    </source>
</evidence>
<keyword evidence="9" id="KW-1185">Reference proteome</keyword>
<organism evidence="8 9">
    <name type="scientific">Paraphotobacterium marinum</name>
    <dbReference type="NCBI Taxonomy" id="1755811"/>
    <lineage>
        <taxon>Bacteria</taxon>
        <taxon>Pseudomonadati</taxon>
        <taxon>Pseudomonadota</taxon>
        <taxon>Gammaproteobacteria</taxon>
        <taxon>Vibrionales</taxon>
        <taxon>Vibrionaceae</taxon>
        <taxon>Paraphotobacterium</taxon>
    </lineage>
</organism>
<keyword evidence="2" id="KW-1003">Cell membrane</keyword>
<dbReference type="Pfam" id="PF00892">
    <property type="entry name" value="EamA"/>
    <property type="match status" value="2"/>
</dbReference>
<dbReference type="InterPro" id="IPR000620">
    <property type="entry name" value="EamA_dom"/>
</dbReference>
<feature type="transmembrane region" description="Helical" evidence="6">
    <location>
        <begin position="147"/>
        <end position="166"/>
    </location>
</feature>
<proteinExistence type="predicted"/>